<sequence length="141" mass="15392">MFSCTLLVFTVVEAKCGIVRPESTTFSEDNNSDREIEDMVETIPEPSPGVQGFSHPAFPSPEPLPQPLKSPAGLGLTKEGATKPEIVDKESDTDIIERAPQEQINYDHLSSVDGTHKNNRSGKLVNVCGFFSMLKSSNKDL</sequence>
<name>A0A8B9YAE1_BOSMU</name>
<organism evidence="2 3">
    <name type="scientific">Bos mutus grunniens</name>
    <name type="common">Wild yak</name>
    <name type="synonym">Bos grunniens</name>
    <dbReference type="NCBI Taxonomy" id="30521"/>
    <lineage>
        <taxon>Eukaryota</taxon>
        <taxon>Metazoa</taxon>
        <taxon>Chordata</taxon>
        <taxon>Craniata</taxon>
        <taxon>Vertebrata</taxon>
        <taxon>Euteleostomi</taxon>
        <taxon>Mammalia</taxon>
        <taxon>Eutheria</taxon>
        <taxon>Laurasiatheria</taxon>
        <taxon>Artiodactyla</taxon>
        <taxon>Ruminantia</taxon>
        <taxon>Pecora</taxon>
        <taxon>Bovidae</taxon>
        <taxon>Bovinae</taxon>
        <taxon>Bos</taxon>
    </lineage>
</organism>
<reference evidence="2" key="2">
    <citation type="submission" date="2025-08" db="UniProtKB">
        <authorList>
            <consortium name="Ensembl"/>
        </authorList>
    </citation>
    <scope>IDENTIFICATION</scope>
</reference>
<feature type="compositionally biased region" description="Basic and acidic residues" evidence="1">
    <location>
        <begin position="80"/>
        <end position="89"/>
    </location>
</feature>
<dbReference type="Proteomes" id="UP000694520">
    <property type="component" value="Chromosome 18"/>
</dbReference>
<accession>A0A8B9YAE1</accession>
<evidence type="ECO:0000313" key="3">
    <source>
        <dbReference type="Proteomes" id="UP000694520"/>
    </source>
</evidence>
<proteinExistence type="predicted"/>
<reference evidence="2" key="3">
    <citation type="submission" date="2025-09" db="UniProtKB">
        <authorList>
            <consortium name="Ensembl"/>
        </authorList>
    </citation>
    <scope>IDENTIFICATION</scope>
</reference>
<protein>
    <submittedName>
        <fullName evidence="2">Uncharacterized protein</fullName>
    </submittedName>
</protein>
<evidence type="ECO:0000313" key="2">
    <source>
        <dbReference type="Ensembl" id="ENSBGRP00000034387.1"/>
    </source>
</evidence>
<dbReference type="AlphaFoldDB" id="A0A8B9YAE1"/>
<feature type="compositionally biased region" description="Pro residues" evidence="1">
    <location>
        <begin position="58"/>
        <end position="68"/>
    </location>
</feature>
<feature type="region of interest" description="Disordered" evidence="1">
    <location>
        <begin position="43"/>
        <end position="89"/>
    </location>
</feature>
<evidence type="ECO:0000256" key="1">
    <source>
        <dbReference type="SAM" id="MobiDB-lite"/>
    </source>
</evidence>
<reference evidence="2" key="1">
    <citation type="submission" date="2019-05" db="EMBL/GenBank/DDBJ databases">
        <authorList>
            <person name="Zhang S."/>
            <person name="Liu J."/>
        </authorList>
    </citation>
    <scope>NUCLEOTIDE SEQUENCE [LARGE SCALE GENOMIC DNA]</scope>
</reference>
<dbReference type="Ensembl" id="ENSBGRT00000039762.1">
    <property type="protein sequence ID" value="ENSBGRP00000034387.1"/>
    <property type="gene ID" value="ENSBGRG00000021559.1"/>
</dbReference>
<keyword evidence="3" id="KW-1185">Reference proteome</keyword>